<keyword evidence="10" id="KW-1185">Reference proteome</keyword>
<evidence type="ECO:0000256" key="6">
    <source>
        <dbReference type="ARBA" id="ARBA00023136"/>
    </source>
</evidence>
<reference evidence="9" key="1">
    <citation type="journal article" date="2023" name="Mol. Biol. Evol.">
        <title>Third-Generation Sequencing Reveals the Adaptive Role of the Epigenome in Three Deep-Sea Polychaetes.</title>
        <authorList>
            <person name="Perez M."/>
            <person name="Aroh O."/>
            <person name="Sun Y."/>
            <person name="Lan Y."/>
            <person name="Juniper S.K."/>
            <person name="Young C.R."/>
            <person name="Angers B."/>
            <person name="Qian P.Y."/>
        </authorList>
    </citation>
    <scope>NUCLEOTIDE SEQUENCE</scope>
    <source>
        <strain evidence="9">P08H-3</strain>
    </source>
</reference>
<comment type="caution">
    <text evidence="9">The sequence shown here is derived from an EMBL/GenBank/DDBJ whole genome shotgun (WGS) entry which is preliminary data.</text>
</comment>
<proteinExistence type="inferred from homology"/>
<comment type="subcellular location">
    <subcellularLocation>
        <location evidence="1">Membrane</location>
        <topology evidence="1">Multi-pass membrane protein</topology>
    </subcellularLocation>
</comment>
<dbReference type="PROSITE" id="PS50920">
    <property type="entry name" value="SOLCAR"/>
    <property type="match status" value="2"/>
</dbReference>
<keyword evidence="5" id="KW-0677">Repeat</keyword>
<dbReference type="GO" id="GO:0016020">
    <property type="term" value="C:membrane"/>
    <property type="evidence" value="ECO:0007669"/>
    <property type="project" value="UniProtKB-SubCell"/>
</dbReference>
<dbReference type="EMBL" id="JAODUP010000115">
    <property type="protein sequence ID" value="KAK2161523.1"/>
    <property type="molecule type" value="Genomic_DNA"/>
</dbReference>
<evidence type="ECO:0000256" key="4">
    <source>
        <dbReference type="ARBA" id="ARBA00022692"/>
    </source>
</evidence>
<dbReference type="Gene3D" id="1.50.40.10">
    <property type="entry name" value="Mitochondrial carrier domain"/>
    <property type="match status" value="1"/>
</dbReference>
<dbReference type="GO" id="GO:0055085">
    <property type="term" value="P:transmembrane transport"/>
    <property type="evidence" value="ECO:0007669"/>
    <property type="project" value="InterPro"/>
</dbReference>
<dbReference type="InterPro" id="IPR023395">
    <property type="entry name" value="MCP_dom_sf"/>
</dbReference>
<gene>
    <name evidence="9" type="ORF">LSH36_115g06014</name>
</gene>
<sequence length="207" mass="23112">MVGYDPDSDHQLPQHGYAIAGAASGVMTRFLAQPLDVLKIRFQMYRSVLDATRTILKTEGIRALYKGLVPTLIQIAPQTGLQFGFYSMFQSMWDVIFGKDNKSGFAPLKSMVCGAWAGLGAKMAIYPLDLLKKRLQIQGFQLGRSKFGRTDTYSGLVHCMKTVSQKEGIFAFYKGLSPSLLKAAVSVSFHFLSYEWCCHLLIAYYHS</sequence>
<name>A0AAD9JY26_9ANNE</name>
<evidence type="ECO:0000256" key="5">
    <source>
        <dbReference type="ARBA" id="ARBA00022737"/>
    </source>
</evidence>
<dbReference type="PANTHER" id="PTHR24089">
    <property type="entry name" value="SOLUTE CARRIER FAMILY 25"/>
    <property type="match status" value="1"/>
</dbReference>
<evidence type="ECO:0000256" key="7">
    <source>
        <dbReference type="PROSITE-ProRule" id="PRU00282"/>
    </source>
</evidence>
<comment type="similarity">
    <text evidence="2 8">Belongs to the mitochondrial carrier (TC 2.A.29) family.</text>
</comment>
<dbReference type="InterPro" id="IPR018108">
    <property type="entry name" value="MCP_transmembrane"/>
</dbReference>
<protein>
    <submittedName>
        <fullName evidence="9">Uncharacterized protein</fullName>
    </submittedName>
</protein>
<dbReference type="InterPro" id="IPR002067">
    <property type="entry name" value="MCP"/>
</dbReference>
<feature type="repeat" description="Solcar" evidence="7">
    <location>
        <begin position="105"/>
        <end position="200"/>
    </location>
</feature>
<dbReference type="PRINTS" id="PR00926">
    <property type="entry name" value="MITOCARRIER"/>
</dbReference>
<evidence type="ECO:0000313" key="9">
    <source>
        <dbReference type="EMBL" id="KAK2161523.1"/>
    </source>
</evidence>
<organism evidence="9 10">
    <name type="scientific">Paralvinella palmiformis</name>
    <dbReference type="NCBI Taxonomy" id="53620"/>
    <lineage>
        <taxon>Eukaryota</taxon>
        <taxon>Metazoa</taxon>
        <taxon>Spiralia</taxon>
        <taxon>Lophotrochozoa</taxon>
        <taxon>Annelida</taxon>
        <taxon>Polychaeta</taxon>
        <taxon>Sedentaria</taxon>
        <taxon>Canalipalpata</taxon>
        <taxon>Terebellida</taxon>
        <taxon>Terebelliformia</taxon>
        <taxon>Alvinellidae</taxon>
        <taxon>Paralvinella</taxon>
    </lineage>
</organism>
<feature type="repeat" description="Solcar" evidence="7">
    <location>
        <begin position="12"/>
        <end position="92"/>
    </location>
</feature>
<dbReference type="SUPFAM" id="SSF103506">
    <property type="entry name" value="Mitochondrial carrier"/>
    <property type="match status" value="1"/>
</dbReference>
<evidence type="ECO:0000313" key="10">
    <source>
        <dbReference type="Proteomes" id="UP001208570"/>
    </source>
</evidence>
<keyword evidence="6 7" id="KW-0472">Membrane</keyword>
<dbReference type="Pfam" id="PF00153">
    <property type="entry name" value="Mito_carr"/>
    <property type="match status" value="2"/>
</dbReference>
<accession>A0AAD9JY26</accession>
<keyword evidence="4 7" id="KW-0812">Transmembrane</keyword>
<evidence type="ECO:0000256" key="3">
    <source>
        <dbReference type="ARBA" id="ARBA00022448"/>
    </source>
</evidence>
<keyword evidence="3 8" id="KW-0813">Transport</keyword>
<dbReference type="Proteomes" id="UP001208570">
    <property type="component" value="Unassembled WGS sequence"/>
</dbReference>
<evidence type="ECO:0000256" key="8">
    <source>
        <dbReference type="RuleBase" id="RU000488"/>
    </source>
</evidence>
<evidence type="ECO:0000256" key="2">
    <source>
        <dbReference type="ARBA" id="ARBA00006375"/>
    </source>
</evidence>
<dbReference type="AlphaFoldDB" id="A0AAD9JY26"/>
<evidence type="ECO:0000256" key="1">
    <source>
        <dbReference type="ARBA" id="ARBA00004141"/>
    </source>
</evidence>